<dbReference type="SMART" id="SM00325">
    <property type="entry name" value="RhoGEF"/>
    <property type="match status" value="1"/>
</dbReference>
<accession>A0ABR3B6L2</accession>
<dbReference type="InterPro" id="IPR051492">
    <property type="entry name" value="Dynamin-Rho_GEF"/>
</dbReference>
<dbReference type="Pfam" id="PF00018">
    <property type="entry name" value="SH3_1"/>
    <property type="match status" value="1"/>
</dbReference>
<dbReference type="InterPro" id="IPR001331">
    <property type="entry name" value="GDS_CDC24_CS"/>
</dbReference>
<dbReference type="Gene3D" id="2.30.30.40">
    <property type="entry name" value="SH3 Domains"/>
    <property type="match status" value="1"/>
</dbReference>
<feature type="region of interest" description="Disordered" evidence="9">
    <location>
        <begin position="151"/>
        <end position="183"/>
    </location>
</feature>
<feature type="compositionally biased region" description="Polar residues" evidence="9">
    <location>
        <begin position="22"/>
        <end position="60"/>
    </location>
</feature>
<name>A0ABR3B6L2_PHYBL</name>
<proteinExistence type="predicted"/>
<dbReference type="InterPro" id="IPR004148">
    <property type="entry name" value="BAR_dom"/>
</dbReference>
<evidence type="ECO:0000256" key="9">
    <source>
        <dbReference type="SAM" id="MobiDB-lite"/>
    </source>
</evidence>
<dbReference type="EMBL" id="JBCLYO010000003">
    <property type="protein sequence ID" value="KAL0091713.1"/>
    <property type="molecule type" value="Genomic_DNA"/>
</dbReference>
<dbReference type="PANTHER" id="PTHR22834">
    <property type="entry name" value="NUCLEAR FUSION PROTEIN FUS2"/>
    <property type="match status" value="1"/>
</dbReference>
<protein>
    <recommendedName>
        <fullName evidence="3">Dynamin-binding protein</fullName>
    </recommendedName>
    <alternativeName>
        <fullName evidence="7">Scaffold protein Tuba</fullName>
    </alternativeName>
</protein>
<evidence type="ECO:0000256" key="2">
    <source>
        <dbReference type="ARBA" id="ARBA00004348"/>
    </source>
</evidence>
<sequence length="941" mass="105511">MDPSPIHHGPDAFSKTLDATPRQRSLANSSPTTNSKDGSVNRLSRAFQTNIHPSTNTLQTLVKPGLPPKPPSLRLTNDRPHSSNSSQGGIQVTSNYPPTPTPTTDSTKNEKDEEEQAPLAFKDIRARFQQKQPTVPEIHKKVQLVPTISNVSAPPKVLPKPRLSVTRPTEEVPSPRSSHLPQKGSFTLELAQCLEQPTPRPVVPTSPHSSNPKPRVISRPPDLPLGRNKVLPRRTSNPAIKSNIIHATPISLVARSLTGNSATSTSTTSSTPGSPSRRAWNHGVSIASWFANSTHNEDTSLKDSISIIRETPINSHSTPPPSSGGSFAGSLPISPQLSGKDDGMSKALKRSKVVHELIQTERIYQADMQLLKQTFYDQAQPPLFDKNDVKILFSNLLAILTFESNFVTKLEEACRPENDLPTESNDGGLNTSSNTPTIGAVFNDMMTSIDDIYCDYCKRHEDAVIKLQELETKPEIQAFFARCREQLEGKTMSWDLGSLLIKPVQRVLKYPLLLKELMILTPQNDPEYEDLAIATKGIQEVADHINEIKRRKDIVEKIVGDKKKTDISVVHGFNKKITRNAQKLKQVAGFSAEPTQDAFFDSLHMKFEHQQEVTRQLARDVQSWVRQVKDHFDHLQIFSASMENLYISWGGVRVRSVECIKRFHSLVSNFSMVMSRDLDVMVRGHVYVVVDDFLKTFENPAQVINKRAQKLLDYDRARDIKSRGDTVDKTLQESADAYVSINAQLVEELPEFFRLTMIYFDILVGNLAMVQTEFNKRLSREWAKLVEGGNIGTSDSILRQYAISMEETLVLLNNISPLNKEQWESVPGAIPGEFESSISLNSRSDSHATGSSIDTPISERSTDLYFDRRTQPKEYGARSGNEPLFRCVVISDYNDENHDTLDIKKGEILQVWHVPNEEDGWLYVSREDTFGWVSSFYCQDL</sequence>
<evidence type="ECO:0000256" key="7">
    <source>
        <dbReference type="ARBA" id="ARBA00032587"/>
    </source>
</evidence>
<dbReference type="SMART" id="SM00721">
    <property type="entry name" value="BAR"/>
    <property type="match status" value="1"/>
</dbReference>
<dbReference type="Proteomes" id="UP001448207">
    <property type="component" value="Unassembled WGS sequence"/>
</dbReference>
<dbReference type="Gene3D" id="1.20.900.10">
    <property type="entry name" value="Dbl homology (DH) domain"/>
    <property type="match status" value="1"/>
</dbReference>
<feature type="region of interest" description="Disordered" evidence="9">
    <location>
        <begin position="311"/>
        <end position="342"/>
    </location>
</feature>
<evidence type="ECO:0000256" key="4">
    <source>
        <dbReference type="ARBA" id="ARBA00022443"/>
    </source>
</evidence>
<evidence type="ECO:0000256" key="6">
    <source>
        <dbReference type="ARBA" id="ARBA00022949"/>
    </source>
</evidence>
<comment type="subcellular location">
    <subcellularLocation>
        <location evidence="1">Cell junction</location>
    </subcellularLocation>
    <subcellularLocation>
        <location evidence="2">Golgi apparatus</location>
        <location evidence="2">Golgi stack</location>
    </subcellularLocation>
</comment>
<dbReference type="InterPro" id="IPR036028">
    <property type="entry name" value="SH3-like_dom_sf"/>
</dbReference>
<dbReference type="InterPro" id="IPR000219">
    <property type="entry name" value="DH_dom"/>
</dbReference>
<evidence type="ECO:0000313" key="12">
    <source>
        <dbReference type="EMBL" id="KAL0091713.1"/>
    </source>
</evidence>
<evidence type="ECO:0000259" key="10">
    <source>
        <dbReference type="PROSITE" id="PS50002"/>
    </source>
</evidence>
<dbReference type="SUPFAM" id="SSF103657">
    <property type="entry name" value="BAR/IMD domain-like"/>
    <property type="match status" value="1"/>
</dbReference>
<dbReference type="InterPro" id="IPR035899">
    <property type="entry name" value="DBL_dom_sf"/>
</dbReference>
<feature type="compositionally biased region" description="Polar residues" evidence="9">
    <location>
        <begin position="82"/>
        <end position="96"/>
    </location>
</feature>
<evidence type="ECO:0000256" key="1">
    <source>
        <dbReference type="ARBA" id="ARBA00004282"/>
    </source>
</evidence>
<dbReference type="PROSITE" id="PS50010">
    <property type="entry name" value="DH_2"/>
    <property type="match status" value="1"/>
</dbReference>
<organism evidence="12 13">
    <name type="scientific">Phycomyces blakesleeanus</name>
    <dbReference type="NCBI Taxonomy" id="4837"/>
    <lineage>
        <taxon>Eukaryota</taxon>
        <taxon>Fungi</taxon>
        <taxon>Fungi incertae sedis</taxon>
        <taxon>Mucoromycota</taxon>
        <taxon>Mucoromycotina</taxon>
        <taxon>Mucoromycetes</taxon>
        <taxon>Mucorales</taxon>
        <taxon>Phycomycetaceae</taxon>
        <taxon>Phycomyces</taxon>
    </lineage>
</organism>
<keyword evidence="6" id="KW-0965">Cell junction</keyword>
<feature type="region of interest" description="Disordered" evidence="9">
    <location>
        <begin position="1"/>
        <end position="118"/>
    </location>
</feature>
<dbReference type="PANTHER" id="PTHR22834:SF20">
    <property type="entry name" value="SH3 DOMAIN-CONTAINING PROTEIN"/>
    <property type="match status" value="1"/>
</dbReference>
<keyword evidence="4 8" id="KW-0728">SH3 domain</keyword>
<evidence type="ECO:0000313" key="13">
    <source>
        <dbReference type="Proteomes" id="UP001448207"/>
    </source>
</evidence>
<feature type="domain" description="DH" evidence="11">
    <location>
        <begin position="349"/>
        <end position="548"/>
    </location>
</feature>
<evidence type="ECO:0000256" key="8">
    <source>
        <dbReference type="PROSITE-ProRule" id="PRU00192"/>
    </source>
</evidence>
<dbReference type="SUPFAM" id="SSF48065">
    <property type="entry name" value="DBL homology domain (DH-domain)"/>
    <property type="match status" value="1"/>
</dbReference>
<feature type="domain" description="SH3" evidence="10">
    <location>
        <begin position="882"/>
        <end position="941"/>
    </location>
</feature>
<reference evidence="12 13" key="1">
    <citation type="submission" date="2024-04" db="EMBL/GenBank/DDBJ databases">
        <title>Symmetric and asymmetric DNA N6-adenine methylation regulates different biological responses in Mucorales.</title>
        <authorList>
            <consortium name="Lawrence Berkeley National Laboratory"/>
            <person name="Lax C."/>
            <person name="Mondo S.J."/>
            <person name="Osorio-Concepcion M."/>
            <person name="Muszewska A."/>
            <person name="Corrochano-Luque M."/>
            <person name="Gutierrez G."/>
            <person name="Riley R."/>
            <person name="Lipzen A."/>
            <person name="Guo J."/>
            <person name="Hundley H."/>
            <person name="Amirebrahimi M."/>
            <person name="Ng V."/>
            <person name="Lorenzo-Gutierrez D."/>
            <person name="Binder U."/>
            <person name="Yang J."/>
            <person name="Song Y."/>
            <person name="Canovas D."/>
            <person name="Navarro E."/>
            <person name="Freitag M."/>
            <person name="Gabaldon T."/>
            <person name="Grigoriev I.V."/>
            <person name="Corrochano L.M."/>
            <person name="Nicolas F.E."/>
            <person name="Garre V."/>
        </authorList>
    </citation>
    <scope>NUCLEOTIDE SEQUENCE [LARGE SCALE GENOMIC DNA]</scope>
    <source>
        <strain evidence="12 13">L51</strain>
    </source>
</reference>
<evidence type="ECO:0000259" key="11">
    <source>
        <dbReference type="PROSITE" id="PS50010"/>
    </source>
</evidence>
<evidence type="ECO:0000256" key="5">
    <source>
        <dbReference type="ARBA" id="ARBA00022658"/>
    </source>
</evidence>
<keyword evidence="13" id="KW-1185">Reference proteome</keyword>
<dbReference type="Pfam" id="PF00621">
    <property type="entry name" value="RhoGEF"/>
    <property type="match status" value="1"/>
</dbReference>
<evidence type="ECO:0000256" key="3">
    <source>
        <dbReference type="ARBA" id="ARBA00018186"/>
    </source>
</evidence>
<dbReference type="InterPro" id="IPR027267">
    <property type="entry name" value="AH/BAR_dom_sf"/>
</dbReference>
<dbReference type="PROSITE" id="PS00741">
    <property type="entry name" value="DH_1"/>
    <property type="match status" value="1"/>
</dbReference>
<keyword evidence="5" id="KW-0344">Guanine-nucleotide releasing factor</keyword>
<dbReference type="Pfam" id="PF03114">
    <property type="entry name" value="BAR"/>
    <property type="match status" value="1"/>
</dbReference>
<feature type="compositionally biased region" description="Low complexity" evidence="9">
    <location>
        <begin position="323"/>
        <end position="332"/>
    </location>
</feature>
<dbReference type="PROSITE" id="PS50002">
    <property type="entry name" value="SH3"/>
    <property type="match status" value="1"/>
</dbReference>
<dbReference type="InterPro" id="IPR001452">
    <property type="entry name" value="SH3_domain"/>
</dbReference>
<dbReference type="SUPFAM" id="SSF50044">
    <property type="entry name" value="SH3-domain"/>
    <property type="match status" value="1"/>
</dbReference>
<dbReference type="Gene3D" id="1.20.1270.60">
    <property type="entry name" value="Arfaptin homology (AH) domain/BAR domain"/>
    <property type="match status" value="1"/>
</dbReference>
<gene>
    <name evidence="12" type="ORF">J3Q64DRAFT_1724984</name>
</gene>
<comment type="caution">
    <text evidence="12">The sequence shown here is derived from an EMBL/GenBank/DDBJ whole genome shotgun (WGS) entry which is preliminary data.</text>
</comment>
<dbReference type="CDD" id="cd00160">
    <property type="entry name" value="RhoGEF"/>
    <property type="match status" value="1"/>
</dbReference>
<feature type="region of interest" description="Disordered" evidence="9">
    <location>
        <begin position="197"/>
        <end position="233"/>
    </location>
</feature>